<protein>
    <submittedName>
        <fullName evidence="5">PREDICTED: beta-glucosidase</fullName>
    </submittedName>
</protein>
<dbReference type="OMA" id="TIFHFDS"/>
<evidence type="ECO:0000256" key="4">
    <source>
        <dbReference type="SAM" id="SignalP"/>
    </source>
</evidence>
<keyword evidence="4" id="KW-0732">Signal</keyword>
<dbReference type="Pfam" id="PF00232">
    <property type="entry name" value="Glyco_hydro_1"/>
    <property type="match status" value="1"/>
</dbReference>
<feature type="chain" id="PRO_5022907935" evidence="4">
    <location>
        <begin position="31"/>
        <end position="528"/>
    </location>
</feature>
<evidence type="ECO:0000256" key="3">
    <source>
        <dbReference type="RuleBase" id="RU003690"/>
    </source>
</evidence>
<dbReference type="FunFam" id="3.20.20.80:FF:000022">
    <property type="entry name" value="Beta-glucosidase 11"/>
    <property type="match status" value="1"/>
</dbReference>
<evidence type="ECO:0000313" key="6">
    <source>
        <dbReference type="Proteomes" id="UP000327085"/>
    </source>
</evidence>
<comment type="similarity">
    <text evidence="1 3">Belongs to the glycosyl hydrolase 1 family.</text>
</comment>
<gene>
    <name evidence="5" type="ORF">ALMOND_2B007525</name>
</gene>
<dbReference type="EMBL" id="CABIKO010000081">
    <property type="protein sequence ID" value="VVA24394.1"/>
    <property type="molecule type" value="Genomic_DNA"/>
</dbReference>
<dbReference type="InterPro" id="IPR017853">
    <property type="entry name" value="GH"/>
</dbReference>
<dbReference type="Gene3D" id="3.20.20.80">
    <property type="entry name" value="Glycosidases"/>
    <property type="match status" value="1"/>
</dbReference>
<reference evidence="6" key="1">
    <citation type="journal article" date="2020" name="Plant J.">
        <title>Transposons played a major role in the diversification between the closely related almond and peach genomes: results from the almond genome sequence.</title>
        <authorList>
            <person name="Alioto T."/>
            <person name="Alexiou K.G."/>
            <person name="Bardil A."/>
            <person name="Barteri F."/>
            <person name="Castanera R."/>
            <person name="Cruz F."/>
            <person name="Dhingra A."/>
            <person name="Duval H."/>
            <person name="Fernandez I Marti A."/>
            <person name="Frias L."/>
            <person name="Galan B."/>
            <person name="Garcia J.L."/>
            <person name="Howad W."/>
            <person name="Gomez-Garrido J."/>
            <person name="Gut M."/>
            <person name="Julca I."/>
            <person name="Morata J."/>
            <person name="Puigdomenech P."/>
            <person name="Ribeca P."/>
            <person name="Rubio Cabetas M.J."/>
            <person name="Vlasova A."/>
            <person name="Wirthensohn M."/>
            <person name="Garcia-Mas J."/>
            <person name="Gabaldon T."/>
            <person name="Casacuberta J.M."/>
            <person name="Arus P."/>
        </authorList>
    </citation>
    <scope>NUCLEOTIDE SEQUENCE [LARGE SCALE GENOMIC DNA]</scope>
    <source>
        <strain evidence="6">cv. Texas</strain>
    </source>
</reference>
<dbReference type="SUPFAM" id="SSF51445">
    <property type="entry name" value="(Trans)glycosidases"/>
    <property type="match status" value="1"/>
</dbReference>
<evidence type="ECO:0000256" key="2">
    <source>
        <dbReference type="ARBA" id="ARBA00022801"/>
    </source>
</evidence>
<dbReference type="PRINTS" id="PR00131">
    <property type="entry name" value="GLHYDRLASE1"/>
</dbReference>
<accession>A0A5E4F8H1</accession>
<feature type="signal peptide" evidence="4">
    <location>
        <begin position="1"/>
        <end position="30"/>
    </location>
</feature>
<proteinExistence type="inferred from homology"/>
<dbReference type="GO" id="GO:0008422">
    <property type="term" value="F:beta-glucosidase activity"/>
    <property type="evidence" value="ECO:0007669"/>
    <property type="project" value="TreeGrafter"/>
</dbReference>
<evidence type="ECO:0000313" key="5">
    <source>
        <dbReference type="EMBL" id="VVA24394.1"/>
    </source>
</evidence>
<dbReference type="GO" id="GO:0005975">
    <property type="term" value="P:carbohydrate metabolic process"/>
    <property type="evidence" value="ECO:0007669"/>
    <property type="project" value="InterPro"/>
</dbReference>
<dbReference type="InParanoid" id="A0A5E4F8H1"/>
<dbReference type="Gramene" id="VVA24394">
    <property type="protein sequence ID" value="VVA24394"/>
    <property type="gene ID" value="Prudul26B007525"/>
</dbReference>
<dbReference type="Proteomes" id="UP000327085">
    <property type="component" value="Chromosome 1"/>
</dbReference>
<dbReference type="PANTHER" id="PTHR10353">
    <property type="entry name" value="GLYCOSYL HYDROLASE"/>
    <property type="match status" value="1"/>
</dbReference>
<name>A0A5E4F8H1_PRUDU</name>
<keyword evidence="2" id="KW-0378">Hydrolase</keyword>
<sequence>MASSSPFCRILQGICAIALIASLSQAPVNAERKLQGLQNASNSEELEVKRSDFSSDFVFGVCTAAAQIEGSAKEAGKGPSVWDHHIEKYPERIQDGSNLTSIDSYKRYKEDVKALKDLGVDSYRFSISWTRILPKGTLSGGVNQEGIDHYNSLIDELLKNGITPYVTILHFDPPQALTDKYGGVLNRSFVDDFKDYSELCFKTYGDRVKNWITINEPYIMAKNGYDLGVAPPARCSVRARFPCTVGNSATEPYIVSHNLLLAHATVVKLYKDKFQAQQGGQIGISLVGPYYEPYSGSAEDKAAVKRIMDFELGWYMEPLVYGDYPKSMRDFVKDRLPTFTQEEKKLLEGSFDFIGINYYTTRYVKNQPASTAKAVAYRFDSLTLSNLTENIDGVSIGPLAEGSIFVITHPEGLQKLLEFMKENYQNPKIIITENGITEAKNDKRELDVALKDPHRIQSILWHLYRIKMAIKNGVNLKGYFHYTLNDDFEWGEGFIPRFGLYYVDYKDNLKRIPKDSAKWLPKFLKGEA</sequence>
<dbReference type="PANTHER" id="PTHR10353:SF154">
    <property type="entry name" value="BETA-GLUCOSIDASE 9-RELATED"/>
    <property type="match status" value="1"/>
</dbReference>
<dbReference type="AlphaFoldDB" id="A0A5E4F8H1"/>
<organism evidence="5 6">
    <name type="scientific">Prunus dulcis</name>
    <name type="common">Almond</name>
    <name type="synonym">Amygdalus dulcis</name>
    <dbReference type="NCBI Taxonomy" id="3755"/>
    <lineage>
        <taxon>Eukaryota</taxon>
        <taxon>Viridiplantae</taxon>
        <taxon>Streptophyta</taxon>
        <taxon>Embryophyta</taxon>
        <taxon>Tracheophyta</taxon>
        <taxon>Spermatophyta</taxon>
        <taxon>Magnoliopsida</taxon>
        <taxon>eudicotyledons</taxon>
        <taxon>Gunneridae</taxon>
        <taxon>Pentapetalae</taxon>
        <taxon>rosids</taxon>
        <taxon>fabids</taxon>
        <taxon>Rosales</taxon>
        <taxon>Rosaceae</taxon>
        <taxon>Amygdaloideae</taxon>
        <taxon>Amygdaleae</taxon>
        <taxon>Prunus</taxon>
    </lineage>
</organism>
<evidence type="ECO:0000256" key="1">
    <source>
        <dbReference type="ARBA" id="ARBA00010838"/>
    </source>
</evidence>
<dbReference type="InterPro" id="IPR001360">
    <property type="entry name" value="Glyco_hydro_1"/>
</dbReference>